<dbReference type="InterPro" id="IPR011042">
    <property type="entry name" value="6-blade_b-propeller_TolB-like"/>
</dbReference>
<feature type="binding site" evidence="3">
    <location>
        <position position="159"/>
    </location>
    <ligand>
        <name>a divalent metal cation</name>
        <dbReference type="ChEBI" id="CHEBI:60240"/>
    </ligand>
</feature>
<evidence type="ECO:0000313" key="6">
    <source>
        <dbReference type="Proteomes" id="UP000648801"/>
    </source>
</evidence>
<dbReference type="InterPro" id="IPR013658">
    <property type="entry name" value="SGL"/>
</dbReference>
<dbReference type="GO" id="GO:0004341">
    <property type="term" value="F:gluconolactonase activity"/>
    <property type="evidence" value="ECO:0007669"/>
    <property type="project" value="TreeGrafter"/>
</dbReference>
<reference evidence="5" key="1">
    <citation type="journal article" date="2014" name="Int. J. Syst. Evol. Microbiol.">
        <title>Complete genome sequence of Corynebacterium casei LMG S-19264T (=DSM 44701T), isolated from a smear-ripened cheese.</title>
        <authorList>
            <consortium name="US DOE Joint Genome Institute (JGI-PGF)"/>
            <person name="Walter F."/>
            <person name="Albersmeier A."/>
            <person name="Kalinowski J."/>
            <person name="Ruckert C."/>
        </authorList>
    </citation>
    <scope>NUCLEOTIDE SEQUENCE</scope>
    <source>
        <strain evidence="5">CGMCC 1.15447</strain>
    </source>
</reference>
<evidence type="ECO:0000259" key="4">
    <source>
        <dbReference type="Pfam" id="PF08450"/>
    </source>
</evidence>
<name>A0A916RDH8_9BACT</name>
<dbReference type="PANTHER" id="PTHR10907">
    <property type="entry name" value="REGUCALCIN"/>
    <property type="match status" value="1"/>
</dbReference>
<reference evidence="5" key="2">
    <citation type="submission" date="2020-09" db="EMBL/GenBank/DDBJ databases">
        <authorList>
            <person name="Sun Q."/>
            <person name="Zhou Y."/>
        </authorList>
    </citation>
    <scope>NUCLEOTIDE SEQUENCE</scope>
    <source>
        <strain evidence="5">CGMCC 1.15447</strain>
    </source>
</reference>
<comment type="similarity">
    <text evidence="1">Belongs to the SMP-30/CGR1 family.</text>
</comment>
<gene>
    <name evidence="5" type="ORF">GCM10011507_01160</name>
</gene>
<evidence type="ECO:0000256" key="3">
    <source>
        <dbReference type="PIRSR" id="PIRSR605511-2"/>
    </source>
</evidence>
<dbReference type="SUPFAM" id="SSF63829">
    <property type="entry name" value="Calcium-dependent phosphotriesterase"/>
    <property type="match status" value="1"/>
</dbReference>
<keyword evidence="3" id="KW-0862">Zinc</keyword>
<evidence type="ECO:0000313" key="5">
    <source>
        <dbReference type="EMBL" id="GGA53780.1"/>
    </source>
</evidence>
<feature type="binding site" evidence="3">
    <location>
        <position position="102"/>
    </location>
    <ligand>
        <name>substrate</name>
    </ligand>
</feature>
<comment type="caution">
    <text evidence="5">The sequence shown here is derived from an EMBL/GenBank/DDBJ whole genome shotgun (WGS) entry which is preliminary data.</text>
</comment>
<organism evidence="5 6">
    <name type="scientific">Edaphobacter acidisoli</name>
    <dbReference type="NCBI Taxonomy" id="2040573"/>
    <lineage>
        <taxon>Bacteria</taxon>
        <taxon>Pseudomonadati</taxon>
        <taxon>Acidobacteriota</taxon>
        <taxon>Terriglobia</taxon>
        <taxon>Terriglobales</taxon>
        <taxon>Acidobacteriaceae</taxon>
        <taxon>Edaphobacter</taxon>
    </lineage>
</organism>
<dbReference type="InterPro" id="IPR005511">
    <property type="entry name" value="SMP-30"/>
</dbReference>
<dbReference type="Pfam" id="PF08450">
    <property type="entry name" value="SGL"/>
    <property type="match status" value="1"/>
</dbReference>
<dbReference type="PRINTS" id="PR01790">
    <property type="entry name" value="SMP30FAMILY"/>
</dbReference>
<dbReference type="GO" id="GO:0005509">
    <property type="term" value="F:calcium ion binding"/>
    <property type="evidence" value="ECO:0007669"/>
    <property type="project" value="TreeGrafter"/>
</dbReference>
<evidence type="ECO:0000256" key="1">
    <source>
        <dbReference type="ARBA" id="ARBA00008853"/>
    </source>
</evidence>
<feature type="binding site" evidence="3">
    <location>
        <position position="208"/>
    </location>
    <ligand>
        <name>a divalent metal cation</name>
        <dbReference type="ChEBI" id="CHEBI:60240"/>
    </ligand>
</feature>
<feature type="binding site" evidence="3">
    <location>
        <position position="18"/>
    </location>
    <ligand>
        <name>a divalent metal cation</name>
        <dbReference type="ChEBI" id="CHEBI:60240"/>
    </ligand>
</feature>
<dbReference type="GO" id="GO:0019853">
    <property type="term" value="P:L-ascorbic acid biosynthetic process"/>
    <property type="evidence" value="ECO:0007669"/>
    <property type="project" value="TreeGrafter"/>
</dbReference>
<dbReference type="Gene3D" id="2.120.10.30">
    <property type="entry name" value="TolB, C-terminal domain"/>
    <property type="match status" value="1"/>
</dbReference>
<feature type="binding site" evidence="3">
    <location>
        <position position="104"/>
    </location>
    <ligand>
        <name>substrate</name>
    </ligand>
</feature>
<dbReference type="RefSeq" id="WP_188757447.1">
    <property type="nucleotide sequence ID" value="NZ_BMJB01000001.1"/>
</dbReference>
<proteinExistence type="inferred from homology"/>
<comment type="cofactor">
    <cofactor evidence="3">
        <name>Zn(2+)</name>
        <dbReference type="ChEBI" id="CHEBI:29105"/>
    </cofactor>
    <text evidence="3">Binds 1 divalent metal cation per subunit.</text>
</comment>
<dbReference type="EMBL" id="BMJB01000001">
    <property type="protein sequence ID" value="GGA53780.1"/>
    <property type="molecule type" value="Genomic_DNA"/>
</dbReference>
<keyword evidence="3" id="KW-0479">Metal-binding</keyword>
<feature type="active site" description="Proton donor/acceptor" evidence="2">
    <location>
        <position position="208"/>
    </location>
</feature>
<dbReference type="PANTHER" id="PTHR10907:SF47">
    <property type="entry name" value="REGUCALCIN"/>
    <property type="match status" value="1"/>
</dbReference>
<feature type="domain" description="SMP-30/Gluconolactonase/LRE-like region" evidence="4">
    <location>
        <begin position="16"/>
        <end position="266"/>
    </location>
</feature>
<evidence type="ECO:0000256" key="2">
    <source>
        <dbReference type="PIRSR" id="PIRSR605511-1"/>
    </source>
</evidence>
<protein>
    <submittedName>
        <fullName evidence="5">Senescence marker protein-30 (SMP-30) family protein</fullName>
    </submittedName>
</protein>
<dbReference type="AlphaFoldDB" id="A0A916RDH8"/>
<sequence length="296" mass="32340">MIQPHIRRLAATQDICGEGCVWHPQQNAVYWTDINRRLLHRCLLASGSIESWAFDQPVTAVALTTDQNLLALILGGRIVLWDSRTHQETDILFRLPGWPALRCNDARVDPAGVLWFGTMQNNVQPDGSTAQVTAWEGALYSLASGSEAKQWQSGFGIVNTLAWSPNCETMYFGDTLANCLYRGSFDPVRSLLANREVFFADFPRGLPDGSSIDAEGYLWNCRFGGACIVRIAPDGSIAGIIETPVRNPTTCAFAASDASTLLFTSAADAAQPNELEGSLFSFETSVRGTFSTPLRL</sequence>
<dbReference type="Proteomes" id="UP000648801">
    <property type="component" value="Unassembled WGS sequence"/>
</dbReference>
<keyword evidence="6" id="KW-1185">Reference proteome</keyword>
<accession>A0A916RDH8</accession>